<evidence type="ECO:0000313" key="2">
    <source>
        <dbReference type="Proteomes" id="UP000308600"/>
    </source>
</evidence>
<organism evidence="1 2">
    <name type="scientific">Pluteus cervinus</name>
    <dbReference type="NCBI Taxonomy" id="181527"/>
    <lineage>
        <taxon>Eukaryota</taxon>
        <taxon>Fungi</taxon>
        <taxon>Dikarya</taxon>
        <taxon>Basidiomycota</taxon>
        <taxon>Agaricomycotina</taxon>
        <taxon>Agaricomycetes</taxon>
        <taxon>Agaricomycetidae</taxon>
        <taxon>Agaricales</taxon>
        <taxon>Pluteineae</taxon>
        <taxon>Pluteaceae</taxon>
        <taxon>Pluteus</taxon>
    </lineage>
</organism>
<protein>
    <submittedName>
        <fullName evidence="1">Uncharacterized protein</fullName>
    </submittedName>
</protein>
<reference evidence="1 2" key="1">
    <citation type="journal article" date="2019" name="Nat. Ecol. Evol.">
        <title>Megaphylogeny resolves global patterns of mushroom evolution.</title>
        <authorList>
            <person name="Varga T."/>
            <person name="Krizsan K."/>
            <person name="Foldi C."/>
            <person name="Dima B."/>
            <person name="Sanchez-Garcia M."/>
            <person name="Sanchez-Ramirez S."/>
            <person name="Szollosi G.J."/>
            <person name="Szarkandi J.G."/>
            <person name="Papp V."/>
            <person name="Albert L."/>
            <person name="Andreopoulos W."/>
            <person name="Angelini C."/>
            <person name="Antonin V."/>
            <person name="Barry K.W."/>
            <person name="Bougher N.L."/>
            <person name="Buchanan P."/>
            <person name="Buyck B."/>
            <person name="Bense V."/>
            <person name="Catcheside P."/>
            <person name="Chovatia M."/>
            <person name="Cooper J."/>
            <person name="Damon W."/>
            <person name="Desjardin D."/>
            <person name="Finy P."/>
            <person name="Geml J."/>
            <person name="Haridas S."/>
            <person name="Hughes K."/>
            <person name="Justo A."/>
            <person name="Karasinski D."/>
            <person name="Kautmanova I."/>
            <person name="Kiss B."/>
            <person name="Kocsube S."/>
            <person name="Kotiranta H."/>
            <person name="LaButti K.M."/>
            <person name="Lechner B.E."/>
            <person name="Liimatainen K."/>
            <person name="Lipzen A."/>
            <person name="Lukacs Z."/>
            <person name="Mihaltcheva S."/>
            <person name="Morgado L.N."/>
            <person name="Niskanen T."/>
            <person name="Noordeloos M.E."/>
            <person name="Ohm R.A."/>
            <person name="Ortiz-Santana B."/>
            <person name="Ovrebo C."/>
            <person name="Racz N."/>
            <person name="Riley R."/>
            <person name="Savchenko A."/>
            <person name="Shiryaev A."/>
            <person name="Soop K."/>
            <person name="Spirin V."/>
            <person name="Szebenyi C."/>
            <person name="Tomsovsky M."/>
            <person name="Tulloss R.E."/>
            <person name="Uehling J."/>
            <person name="Grigoriev I.V."/>
            <person name="Vagvolgyi C."/>
            <person name="Papp T."/>
            <person name="Martin F.M."/>
            <person name="Miettinen O."/>
            <person name="Hibbett D.S."/>
            <person name="Nagy L.G."/>
        </authorList>
    </citation>
    <scope>NUCLEOTIDE SEQUENCE [LARGE SCALE GENOMIC DNA]</scope>
    <source>
        <strain evidence="1 2">NL-1719</strain>
    </source>
</reference>
<accession>A0ACD3AFD4</accession>
<gene>
    <name evidence="1" type="ORF">BDN72DRAFT_279152</name>
</gene>
<dbReference type="Proteomes" id="UP000308600">
    <property type="component" value="Unassembled WGS sequence"/>
</dbReference>
<sequence length="251" mass="27532">MAPSFSLLISPRNTPAAVLDLLHKTSCHRLITTHSTSKPLFTVSSLKSLRRDLGLKIDEALDVLSIYQELGGKGDENSLPLWPHPAATLCFYLHSFGSIGFPKPTPLPHKRLVQWALGSSPGLCSSHSQHCWVHGTSAVPCSGCLHPGHVRNFPPTDHRCLFPHVLSKGQLPMIPSPDNTIEHIRRTKADALIIVSTLLQLQAWARSPNAMGIPQNLQYIASQTLRLLTALVSLSFPSTLEVVSTRMLLEQ</sequence>
<keyword evidence="2" id="KW-1185">Reference proteome</keyword>
<name>A0ACD3AFD4_9AGAR</name>
<evidence type="ECO:0000313" key="1">
    <source>
        <dbReference type="EMBL" id="TFK64246.1"/>
    </source>
</evidence>
<proteinExistence type="predicted"/>
<dbReference type="EMBL" id="ML208483">
    <property type="protein sequence ID" value="TFK64246.1"/>
    <property type="molecule type" value="Genomic_DNA"/>
</dbReference>